<evidence type="ECO:0000313" key="1">
    <source>
        <dbReference type="EMBL" id="KAK8105131.1"/>
    </source>
</evidence>
<sequence length="163" mass="17812">MRIADGLSRLMESTCQLSDREDSEKLPFIMENMKQEAEAPVMHNNRSPTPATGVLRREAQGYLITIKLGALRLMTALMARIRSANPDIEIKYAFGLAEDNAPGWAIAYEGFPNWGKVTADTALPSNKNHEVSVKLPGNMTKGTVFGGDAAASSTFAGEYFKSR</sequence>
<reference evidence="1 2" key="1">
    <citation type="submission" date="2023-01" db="EMBL/GenBank/DDBJ databases">
        <title>Analysis of 21 Apiospora genomes using comparative genomics revels a genus with tremendous synthesis potential of carbohydrate active enzymes and secondary metabolites.</title>
        <authorList>
            <person name="Sorensen T."/>
        </authorList>
    </citation>
    <scope>NUCLEOTIDE SEQUENCE [LARGE SCALE GENOMIC DNA]</scope>
    <source>
        <strain evidence="1 2">CBS 117206</strain>
    </source>
</reference>
<comment type="caution">
    <text evidence="1">The sequence shown here is derived from an EMBL/GenBank/DDBJ whole genome shotgun (WGS) entry which is preliminary data.</text>
</comment>
<proteinExistence type="predicted"/>
<keyword evidence="2" id="KW-1185">Reference proteome</keyword>
<gene>
    <name evidence="1" type="ORF">PG999_008490</name>
</gene>
<dbReference type="EMBL" id="JAQQWP010000008">
    <property type="protein sequence ID" value="KAK8105131.1"/>
    <property type="molecule type" value="Genomic_DNA"/>
</dbReference>
<dbReference type="Proteomes" id="UP001392437">
    <property type="component" value="Unassembled WGS sequence"/>
</dbReference>
<organism evidence="1 2">
    <name type="scientific">Apiospora kogelbergensis</name>
    <dbReference type="NCBI Taxonomy" id="1337665"/>
    <lineage>
        <taxon>Eukaryota</taxon>
        <taxon>Fungi</taxon>
        <taxon>Dikarya</taxon>
        <taxon>Ascomycota</taxon>
        <taxon>Pezizomycotina</taxon>
        <taxon>Sordariomycetes</taxon>
        <taxon>Xylariomycetidae</taxon>
        <taxon>Amphisphaeriales</taxon>
        <taxon>Apiosporaceae</taxon>
        <taxon>Apiospora</taxon>
    </lineage>
</organism>
<accession>A0AAW0QIY9</accession>
<dbReference type="AlphaFoldDB" id="A0AAW0QIY9"/>
<evidence type="ECO:0000313" key="2">
    <source>
        <dbReference type="Proteomes" id="UP001392437"/>
    </source>
</evidence>
<name>A0AAW0QIY9_9PEZI</name>
<protein>
    <submittedName>
        <fullName evidence="1">Uncharacterized protein</fullName>
    </submittedName>
</protein>